<evidence type="ECO:0000313" key="4">
    <source>
        <dbReference type="Proteomes" id="UP001211907"/>
    </source>
</evidence>
<feature type="region of interest" description="Disordered" evidence="1">
    <location>
        <begin position="226"/>
        <end position="253"/>
    </location>
</feature>
<keyword evidence="2" id="KW-0472">Membrane</keyword>
<feature type="transmembrane region" description="Helical" evidence="2">
    <location>
        <begin position="261"/>
        <end position="282"/>
    </location>
</feature>
<reference evidence="3" key="1">
    <citation type="submission" date="2020-05" db="EMBL/GenBank/DDBJ databases">
        <title>Phylogenomic resolution of chytrid fungi.</title>
        <authorList>
            <person name="Stajich J.E."/>
            <person name="Amses K."/>
            <person name="Simmons R."/>
            <person name="Seto K."/>
            <person name="Myers J."/>
            <person name="Bonds A."/>
            <person name="Quandt C.A."/>
            <person name="Barry K."/>
            <person name="Liu P."/>
            <person name="Grigoriev I."/>
            <person name="Longcore J.E."/>
            <person name="James T.Y."/>
        </authorList>
    </citation>
    <scope>NUCLEOTIDE SEQUENCE</scope>
    <source>
        <strain evidence="3">JEL0513</strain>
    </source>
</reference>
<dbReference type="EMBL" id="JADGJH010001856">
    <property type="protein sequence ID" value="KAJ3108493.1"/>
    <property type="molecule type" value="Genomic_DNA"/>
</dbReference>
<dbReference type="AlphaFoldDB" id="A0AAD5SUE0"/>
<comment type="caution">
    <text evidence="3">The sequence shown here is derived from an EMBL/GenBank/DDBJ whole genome shotgun (WGS) entry which is preliminary data.</text>
</comment>
<accession>A0AAD5SUE0</accession>
<gene>
    <name evidence="3" type="ORF">HK100_003427</name>
</gene>
<organism evidence="3 4">
    <name type="scientific">Physocladia obscura</name>
    <dbReference type="NCBI Taxonomy" id="109957"/>
    <lineage>
        <taxon>Eukaryota</taxon>
        <taxon>Fungi</taxon>
        <taxon>Fungi incertae sedis</taxon>
        <taxon>Chytridiomycota</taxon>
        <taxon>Chytridiomycota incertae sedis</taxon>
        <taxon>Chytridiomycetes</taxon>
        <taxon>Chytridiales</taxon>
        <taxon>Chytriomycetaceae</taxon>
        <taxon>Physocladia</taxon>
    </lineage>
</organism>
<sequence length="394" mass="41102">MSITSPVGAGAGTIITNTATTALVAFPITFATTTVTQTESSDAETTYPTFMTTATTAQTTVNSTFVSACETTESLCVLQSGKTIILTNTTANATATTLSLFYYIPLLSGPETLLISFYAPTNTSAITTPLISDQCDPTANATVATRLPYSVQFEQPALMNASDAGVQVSIQSEALNAWVAARQRKEKVGVFVGVSSINFQQCVVGPAGDPLVFLVFKNASTTTKTASPTKTVQPITTLSPSPIPTTSELSPTTTSSLSTGAIAGIAVAALSLCIVMASIFIYKNKKYDSFLRGRKLRPVSTASSGTIPRLPQAAGFLVSPHQQPLPQSLHDNHPPLPPPDYNTCTATAKSDEIIPTPGNTVTTTGDSTVITVHHQTKTVTVATMIGSPDAIEIA</sequence>
<name>A0AAD5SUE0_9FUNG</name>
<feature type="non-terminal residue" evidence="3">
    <location>
        <position position="1"/>
    </location>
</feature>
<keyword evidence="4" id="KW-1185">Reference proteome</keyword>
<feature type="region of interest" description="Disordered" evidence="1">
    <location>
        <begin position="321"/>
        <end position="340"/>
    </location>
</feature>
<evidence type="ECO:0000256" key="2">
    <source>
        <dbReference type="SAM" id="Phobius"/>
    </source>
</evidence>
<dbReference type="Proteomes" id="UP001211907">
    <property type="component" value="Unassembled WGS sequence"/>
</dbReference>
<proteinExistence type="predicted"/>
<protein>
    <submittedName>
        <fullName evidence="3">Uncharacterized protein</fullName>
    </submittedName>
</protein>
<evidence type="ECO:0000256" key="1">
    <source>
        <dbReference type="SAM" id="MobiDB-lite"/>
    </source>
</evidence>
<keyword evidence="2" id="KW-1133">Transmembrane helix</keyword>
<evidence type="ECO:0000313" key="3">
    <source>
        <dbReference type="EMBL" id="KAJ3108493.1"/>
    </source>
</evidence>
<keyword evidence="2" id="KW-0812">Transmembrane</keyword>